<dbReference type="InterPro" id="IPR054243">
    <property type="entry name" value="DUF6970"/>
</dbReference>
<accession>I4ALP6</accession>
<dbReference type="EMBL" id="CP003345">
    <property type="protein sequence ID" value="AFM04881.1"/>
    <property type="molecule type" value="Genomic_DNA"/>
</dbReference>
<keyword evidence="3" id="KW-1185">Reference proteome</keyword>
<dbReference type="HOGENOM" id="CLU_1872384_0_0_10"/>
<evidence type="ECO:0000313" key="2">
    <source>
        <dbReference type="EMBL" id="AFM04881.1"/>
    </source>
</evidence>
<evidence type="ECO:0000313" key="3">
    <source>
        <dbReference type="Proteomes" id="UP000006054"/>
    </source>
</evidence>
<dbReference type="RefSeq" id="WP_014798318.1">
    <property type="nucleotide sequence ID" value="NC_018018.1"/>
</dbReference>
<organism evidence="2 3">
    <name type="scientific">Bernardetia litoralis (strain ATCC 23117 / DSM 6794 / NBRC 15988 / NCIMB 1366 / Fx l1 / Sio-4)</name>
    <name type="common">Flexibacter litoralis</name>
    <dbReference type="NCBI Taxonomy" id="880071"/>
    <lineage>
        <taxon>Bacteria</taxon>
        <taxon>Pseudomonadati</taxon>
        <taxon>Bacteroidota</taxon>
        <taxon>Cytophagia</taxon>
        <taxon>Cytophagales</taxon>
        <taxon>Bernardetiaceae</taxon>
        <taxon>Bernardetia</taxon>
    </lineage>
</organism>
<dbReference type="PROSITE" id="PS51257">
    <property type="entry name" value="PROKAR_LIPOPROTEIN"/>
    <property type="match status" value="1"/>
</dbReference>
<name>I4ALP6_BERLS</name>
<dbReference type="OrthoDB" id="676710at2"/>
<dbReference type="Proteomes" id="UP000006054">
    <property type="component" value="Chromosome"/>
</dbReference>
<proteinExistence type="predicted"/>
<sequence length="136" mass="15595" precursor="true">MKNLILCAIASLFLFTSCFEKEEEVTVVPKEEIEVAPIEEGNVMECEQVIKFIQEINNCPVPREGDGRASINKYNYKGKMTYYINPTGSCWTDDLGFIIDGNCNKVCITSHVYEEDTCSDWSQNSIFVETVWRDNR</sequence>
<dbReference type="AlphaFoldDB" id="I4ALP6"/>
<dbReference type="KEGG" id="fli:Fleli_2516"/>
<dbReference type="Pfam" id="PF22311">
    <property type="entry name" value="DUF6970"/>
    <property type="match status" value="1"/>
</dbReference>
<evidence type="ECO:0000259" key="1">
    <source>
        <dbReference type="Pfam" id="PF22311"/>
    </source>
</evidence>
<gene>
    <name evidence="2" type="ordered locus">Fleli_2516</name>
</gene>
<feature type="domain" description="DUF6970" evidence="1">
    <location>
        <begin position="68"/>
        <end position="134"/>
    </location>
</feature>
<protein>
    <recommendedName>
        <fullName evidence="1">DUF6970 domain-containing protein</fullName>
    </recommendedName>
</protein>
<reference evidence="3" key="1">
    <citation type="submission" date="2012-06" db="EMBL/GenBank/DDBJ databases">
        <title>The complete genome of Flexibacter litoralis DSM 6794.</title>
        <authorList>
            <person name="Lucas S."/>
            <person name="Copeland A."/>
            <person name="Lapidus A."/>
            <person name="Glavina del Rio T."/>
            <person name="Dalin E."/>
            <person name="Tice H."/>
            <person name="Bruce D."/>
            <person name="Goodwin L."/>
            <person name="Pitluck S."/>
            <person name="Peters L."/>
            <person name="Ovchinnikova G."/>
            <person name="Lu M."/>
            <person name="Kyrpides N."/>
            <person name="Mavromatis K."/>
            <person name="Ivanova N."/>
            <person name="Brettin T."/>
            <person name="Detter J.C."/>
            <person name="Han C."/>
            <person name="Larimer F."/>
            <person name="Land M."/>
            <person name="Hauser L."/>
            <person name="Markowitz V."/>
            <person name="Cheng J.-F."/>
            <person name="Hugenholtz P."/>
            <person name="Woyke T."/>
            <person name="Wu D."/>
            <person name="Spring S."/>
            <person name="Lang E."/>
            <person name="Kopitz M."/>
            <person name="Brambilla E."/>
            <person name="Klenk H.-P."/>
            <person name="Eisen J.A."/>
        </authorList>
    </citation>
    <scope>NUCLEOTIDE SEQUENCE [LARGE SCALE GENOMIC DNA]</scope>
    <source>
        <strain evidence="3">ATCC 23117 / DSM 6794 / NBRC 15988 / NCIMB 1366 / Sio-4</strain>
    </source>
</reference>